<evidence type="ECO:0000256" key="2">
    <source>
        <dbReference type="ARBA" id="ARBA00022737"/>
    </source>
</evidence>
<feature type="compositionally biased region" description="Polar residues" evidence="3">
    <location>
        <begin position="487"/>
        <end position="499"/>
    </location>
</feature>
<gene>
    <name evidence="4" type="ORF">PGT21_008129</name>
    <name evidence="5" type="ORF">PGTUg99_017033</name>
</gene>
<dbReference type="InterPro" id="IPR025875">
    <property type="entry name" value="Leu-rich_rpt_4"/>
</dbReference>
<dbReference type="InterPro" id="IPR032675">
    <property type="entry name" value="LRR_dom_sf"/>
</dbReference>
<dbReference type="PANTHER" id="PTHR48051:SF36">
    <property type="entry name" value="CASPASE FAMILY P20 DOMAIN-CONTAINING PROTEIN"/>
    <property type="match status" value="1"/>
</dbReference>
<feature type="compositionally biased region" description="Polar residues" evidence="3">
    <location>
        <begin position="106"/>
        <end position="122"/>
    </location>
</feature>
<evidence type="ECO:0000313" key="7">
    <source>
        <dbReference type="Proteomes" id="UP000325313"/>
    </source>
</evidence>
<dbReference type="InterPro" id="IPR050216">
    <property type="entry name" value="LRR_domain-containing"/>
</dbReference>
<evidence type="ECO:0000313" key="4">
    <source>
        <dbReference type="EMBL" id="KAA1099461.1"/>
    </source>
</evidence>
<evidence type="ECO:0000313" key="6">
    <source>
        <dbReference type="Proteomes" id="UP000324748"/>
    </source>
</evidence>
<name>A0A5B0RBR5_PUCGR</name>
<evidence type="ECO:0000313" key="5">
    <source>
        <dbReference type="EMBL" id="KAA1123261.1"/>
    </source>
</evidence>
<dbReference type="InterPro" id="IPR001611">
    <property type="entry name" value="Leu-rich_rpt"/>
</dbReference>
<feature type="compositionally biased region" description="Acidic residues" evidence="3">
    <location>
        <begin position="469"/>
        <end position="479"/>
    </location>
</feature>
<protein>
    <recommendedName>
        <fullName evidence="8">L domain-like protein</fullName>
    </recommendedName>
</protein>
<dbReference type="InterPro" id="IPR003591">
    <property type="entry name" value="Leu-rich_rpt_typical-subtyp"/>
</dbReference>
<organism evidence="5 7">
    <name type="scientific">Puccinia graminis f. sp. tritici</name>
    <dbReference type="NCBI Taxonomy" id="56615"/>
    <lineage>
        <taxon>Eukaryota</taxon>
        <taxon>Fungi</taxon>
        <taxon>Dikarya</taxon>
        <taxon>Basidiomycota</taxon>
        <taxon>Pucciniomycotina</taxon>
        <taxon>Pucciniomycetes</taxon>
        <taxon>Pucciniales</taxon>
        <taxon>Pucciniaceae</taxon>
        <taxon>Puccinia</taxon>
    </lineage>
</organism>
<dbReference type="OrthoDB" id="2501785at2759"/>
<reference evidence="6 7" key="1">
    <citation type="submission" date="2019-05" db="EMBL/GenBank/DDBJ databases">
        <title>Emergence of the Ug99 lineage of the wheat stem rust pathogen through somatic hybridization.</title>
        <authorList>
            <person name="Li F."/>
            <person name="Upadhyaya N.M."/>
            <person name="Sperschneider J."/>
            <person name="Matny O."/>
            <person name="Nguyen-Phuc H."/>
            <person name="Mago R."/>
            <person name="Raley C."/>
            <person name="Miller M.E."/>
            <person name="Silverstein K.A.T."/>
            <person name="Henningsen E."/>
            <person name="Hirsch C.D."/>
            <person name="Visser B."/>
            <person name="Pretorius Z.A."/>
            <person name="Steffenson B.J."/>
            <person name="Schwessinger B."/>
            <person name="Dodds P.N."/>
            <person name="Figueroa M."/>
        </authorList>
    </citation>
    <scope>NUCLEOTIDE SEQUENCE [LARGE SCALE GENOMIC DNA]</scope>
    <source>
        <strain evidence="4">21-0</strain>
        <strain evidence="5 7">Ug99</strain>
    </source>
</reference>
<accession>A0A5B0RBR5</accession>
<keyword evidence="6" id="KW-1185">Reference proteome</keyword>
<dbReference type="PROSITE" id="PS51450">
    <property type="entry name" value="LRR"/>
    <property type="match status" value="1"/>
</dbReference>
<dbReference type="SMART" id="SM00369">
    <property type="entry name" value="LRR_TYP"/>
    <property type="match status" value="2"/>
</dbReference>
<dbReference type="Gene3D" id="3.80.10.10">
    <property type="entry name" value="Ribonuclease Inhibitor"/>
    <property type="match status" value="1"/>
</dbReference>
<dbReference type="EMBL" id="VDEP01000210">
    <property type="protein sequence ID" value="KAA1123261.1"/>
    <property type="molecule type" value="Genomic_DNA"/>
</dbReference>
<dbReference type="Proteomes" id="UP000325313">
    <property type="component" value="Unassembled WGS sequence"/>
</dbReference>
<dbReference type="Pfam" id="PF12799">
    <property type="entry name" value="LRR_4"/>
    <property type="match status" value="1"/>
</dbReference>
<feature type="compositionally biased region" description="Polar residues" evidence="3">
    <location>
        <begin position="48"/>
        <end position="60"/>
    </location>
</feature>
<evidence type="ECO:0000256" key="3">
    <source>
        <dbReference type="SAM" id="MobiDB-lite"/>
    </source>
</evidence>
<feature type="region of interest" description="Disordered" evidence="3">
    <location>
        <begin position="466"/>
        <end position="499"/>
    </location>
</feature>
<dbReference type="EMBL" id="VSWC01000054">
    <property type="protein sequence ID" value="KAA1099461.1"/>
    <property type="molecule type" value="Genomic_DNA"/>
</dbReference>
<sequence length="608" mass="67625">MQAPSTHSNVVTDPFSAIYKARPGELPTSLSIESYHNKRVEQQEALLDQQSADHSSLASKTTEKSDHSSSNRLQNVFCPSLAGERDRGVRKRMLSNPESLLPSPPMNTSGSIRPSSKLSASTVVHDPDDVNITKDTQEEVDSKKKFQFPAETANPNAFESSFHTPPRRCGIFFSPPRSLDTLTSKRTRSENFTRSAHRLQPSEEETEAILRSESHHRFSSAFSRAIIRGDICLDLDSQDLHTIPDLEKLVEEQKTVVGHLQDKVKVMALIEKMVNPSGTSESGGVRQSLTRVKSAPSVSFAPRSTASLFLSNNQLTSSPFGQLDRICYFQGLEQLSLRSNRLTEIPEAIGKLKNLKVLNLAHNQLEFLPSSILKLTDCKLLLNGNPWLKPPLPLDSSSPLKTTLGNRTVQQFRWLSESQGVFYFSPPARTLVPIDDSLPAPLPSLLETCIRKICISKDLSGKAETLIGQDDDDDDDDDLVHDHLCPPSSSTESPHQSTELTTLLPARIPKIIKQPASYFYRCDLCTTKLVLKPGALPHPPSTQTSLHPRHAFQFRTLGLLGLLPFPQPQSQPQSHTPDQKIELDHNNFIPIRWNICSLNCCIEHLINT</sequence>
<dbReference type="GO" id="GO:0005737">
    <property type="term" value="C:cytoplasm"/>
    <property type="evidence" value="ECO:0007669"/>
    <property type="project" value="TreeGrafter"/>
</dbReference>
<dbReference type="SUPFAM" id="SSF52075">
    <property type="entry name" value="Outer arm dynein light chain 1"/>
    <property type="match status" value="1"/>
</dbReference>
<evidence type="ECO:0000256" key="1">
    <source>
        <dbReference type="ARBA" id="ARBA00022614"/>
    </source>
</evidence>
<evidence type="ECO:0008006" key="8">
    <source>
        <dbReference type="Google" id="ProtNLM"/>
    </source>
</evidence>
<dbReference type="AlphaFoldDB" id="A0A5B0RBR5"/>
<comment type="caution">
    <text evidence="5">The sequence shown here is derived from an EMBL/GenBank/DDBJ whole genome shotgun (WGS) entry which is preliminary data.</text>
</comment>
<dbReference type="Proteomes" id="UP000324748">
    <property type="component" value="Unassembled WGS sequence"/>
</dbReference>
<keyword evidence="1" id="KW-0433">Leucine-rich repeat</keyword>
<feature type="region of interest" description="Disordered" evidence="3">
    <location>
        <begin position="30"/>
        <end position="123"/>
    </location>
</feature>
<dbReference type="PANTHER" id="PTHR48051">
    <property type="match status" value="1"/>
</dbReference>
<keyword evidence="2" id="KW-0677">Repeat</keyword>
<proteinExistence type="predicted"/>